<dbReference type="AlphaFoldDB" id="A0A318E6I4"/>
<evidence type="ECO:0000313" key="4">
    <source>
        <dbReference type="EMBL" id="PXV65825.1"/>
    </source>
</evidence>
<dbReference type="EMBL" id="QICN01000009">
    <property type="protein sequence ID" value="PXV65825.1"/>
    <property type="molecule type" value="Genomic_DNA"/>
</dbReference>
<name>A0A318E6I4_9GAMM</name>
<reference evidence="4 5" key="1">
    <citation type="submission" date="2018-04" db="EMBL/GenBank/DDBJ databases">
        <title>Genomic Encyclopedia of Type Strains, Phase IV (KMG-IV): sequencing the most valuable type-strain genomes for metagenomic binning, comparative biology and taxonomic classification.</title>
        <authorList>
            <person name="Goeker M."/>
        </authorList>
    </citation>
    <scope>NUCLEOTIDE SEQUENCE [LARGE SCALE GENOMIC DNA]</scope>
    <source>
        <strain evidence="4 5">DSM 104150</strain>
    </source>
</reference>
<protein>
    <submittedName>
        <fullName evidence="4">Uncharacterized protein DUF4124</fullName>
    </submittedName>
</protein>
<evidence type="ECO:0000256" key="1">
    <source>
        <dbReference type="SAM" id="MobiDB-lite"/>
    </source>
</evidence>
<organism evidence="4 5">
    <name type="scientific">Sinimarinibacterium flocculans</name>
    <dbReference type="NCBI Taxonomy" id="985250"/>
    <lineage>
        <taxon>Bacteria</taxon>
        <taxon>Pseudomonadati</taxon>
        <taxon>Pseudomonadota</taxon>
        <taxon>Gammaproteobacteria</taxon>
        <taxon>Nevskiales</taxon>
        <taxon>Nevskiaceae</taxon>
        <taxon>Sinimarinibacterium</taxon>
    </lineage>
</organism>
<dbReference type="Proteomes" id="UP000248330">
    <property type="component" value="Unassembled WGS sequence"/>
</dbReference>
<keyword evidence="5" id="KW-1185">Reference proteome</keyword>
<comment type="caution">
    <text evidence="4">The sequence shown here is derived from an EMBL/GenBank/DDBJ whole genome shotgun (WGS) entry which is preliminary data.</text>
</comment>
<gene>
    <name evidence="4" type="ORF">C8D93_109205</name>
</gene>
<accession>A0A318E6I4</accession>
<evidence type="ECO:0000256" key="2">
    <source>
        <dbReference type="SAM" id="SignalP"/>
    </source>
</evidence>
<feature type="signal peptide" evidence="2">
    <location>
        <begin position="1"/>
        <end position="18"/>
    </location>
</feature>
<proteinExistence type="predicted"/>
<dbReference type="Pfam" id="PF13511">
    <property type="entry name" value="DUF4124"/>
    <property type="match status" value="1"/>
</dbReference>
<keyword evidence="2" id="KW-0732">Signal</keyword>
<dbReference type="InterPro" id="IPR025392">
    <property type="entry name" value="DUF4124"/>
</dbReference>
<evidence type="ECO:0000259" key="3">
    <source>
        <dbReference type="Pfam" id="PF13511"/>
    </source>
</evidence>
<feature type="chain" id="PRO_5016440188" evidence="2">
    <location>
        <begin position="19"/>
        <end position="195"/>
    </location>
</feature>
<evidence type="ECO:0000313" key="5">
    <source>
        <dbReference type="Proteomes" id="UP000248330"/>
    </source>
</evidence>
<feature type="domain" description="DUF4124" evidence="3">
    <location>
        <begin position="7"/>
        <end position="43"/>
    </location>
</feature>
<dbReference type="RefSeq" id="WP_110266204.1">
    <property type="nucleotide sequence ID" value="NZ_CAKZQT010000001.1"/>
</dbReference>
<feature type="region of interest" description="Disordered" evidence="1">
    <location>
        <begin position="35"/>
        <end position="66"/>
    </location>
</feature>
<sequence length="195" mass="21246">MRLAISLLLSLLAGTASAQVFKCVDSAGKVSYQDRTCSGDQKEAPRNPNGGGFVASKPGAGPTWQDNVGGVLEQRETERARARAEQRAAFEDGDKRLADSRVPIDPELQRKCELERRSIDRGRRGTPSCDQLDRMYGIQKPAKIFIHGDTVHRGPVTKFDQYGNPYTDFGNGAPLIDHRTGRPCTNLGGGNISCD</sequence>